<dbReference type="EMBL" id="JAPQKS010000004">
    <property type="protein sequence ID" value="KAJ5233181.1"/>
    <property type="molecule type" value="Genomic_DNA"/>
</dbReference>
<proteinExistence type="predicted"/>
<dbReference type="AlphaFoldDB" id="A0A9W9TNM0"/>
<dbReference type="RefSeq" id="XP_058331173.1">
    <property type="nucleotide sequence ID" value="XM_058475433.1"/>
</dbReference>
<accession>A0A9W9TNM0</accession>
<organism evidence="2 3">
    <name type="scientific">Penicillium chermesinum</name>
    <dbReference type="NCBI Taxonomy" id="63820"/>
    <lineage>
        <taxon>Eukaryota</taxon>
        <taxon>Fungi</taxon>
        <taxon>Dikarya</taxon>
        <taxon>Ascomycota</taxon>
        <taxon>Pezizomycotina</taxon>
        <taxon>Eurotiomycetes</taxon>
        <taxon>Eurotiomycetidae</taxon>
        <taxon>Eurotiales</taxon>
        <taxon>Aspergillaceae</taxon>
        <taxon>Penicillium</taxon>
    </lineage>
</organism>
<sequence>MNSVMFSVMIRQIYKRPAGSTATPLFLFHDASGTIASYYTLGPIGRDVYAVPESHMARDSGGTLQEISRHYYAAIKAIVPEGRVLLGGWSLGGMIALQVAWIFSRDSKVIVDGIIMVDSPFPDYRHVVNCDLNSPISEDGPTDATSRLENSILRTVNMLHHWRLPVWRRQPQPYTVMLCATERLTHAMPPALSFVDQFRDSPSLGWNERAGVAVVNKNYFIKGHHFSLFEPRNVASVTKVVATIAKEMEVLACFDDDDGTTMAQFQMANPLAA</sequence>
<dbReference type="InterPro" id="IPR001031">
    <property type="entry name" value="Thioesterase"/>
</dbReference>
<dbReference type="Proteomes" id="UP001150941">
    <property type="component" value="Unassembled WGS sequence"/>
</dbReference>
<dbReference type="SUPFAM" id="SSF53474">
    <property type="entry name" value="alpha/beta-Hydrolases"/>
    <property type="match status" value="1"/>
</dbReference>
<protein>
    <submittedName>
        <fullName evidence="2">Alpha/beta-hydrolase</fullName>
    </submittedName>
</protein>
<dbReference type="GeneID" id="83202736"/>
<dbReference type="GO" id="GO:0017000">
    <property type="term" value="P:antibiotic biosynthetic process"/>
    <property type="evidence" value="ECO:0007669"/>
    <property type="project" value="UniProtKB-ARBA"/>
</dbReference>
<keyword evidence="3" id="KW-1185">Reference proteome</keyword>
<feature type="domain" description="Thioesterase" evidence="1">
    <location>
        <begin position="24"/>
        <end position="122"/>
    </location>
</feature>
<reference evidence="2" key="1">
    <citation type="submission" date="2022-11" db="EMBL/GenBank/DDBJ databases">
        <authorList>
            <person name="Petersen C."/>
        </authorList>
    </citation>
    <scope>NUCLEOTIDE SEQUENCE</scope>
    <source>
        <strain evidence="2">IBT 19713</strain>
    </source>
</reference>
<dbReference type="OrthoDB" id="10253869at2759"/>
<dbReference type="Pfam" id="PF00975">
    <property type="entry name" value="Thioesterase"/>
    <property type="match status" value="1"/>
</dbReference>
<dbReference type="GO" id="GO:0072330">
    <property type="term" value="P:monocarboxylic acid biosynthetic process"/>
    <property type="evidence" value="ECO:0007669"/>
    <property type="project" value="UniProtKB-ARBA"/>
</dbReference>
<reference evidence="2" key="2">
    <citation type="journal article" date="2023" name="IMA Fungus">
        <title>Comparative genomic study of the Penicillium genus elucidates a diverse pangenome and 15 lateral gene transfer events.</title>
        <authorList>
            <person name="Petersen C."/>
            <person name="Sorensen T."/>
            <person name="Nielsen M.R."/>
            <person name="Sondergaard T.E."/>
            <person name="Sorensen J.L."/>
            <person name="Fitzpatrick D.A."/>
            <person name="Frisvad J.C."/>
            <person name="Nielsen K.L."/>
        </authorList>
    </citation>
    <scope>NUCLEOTIDE SEQUENCE</scope>
    <source>
        <strain evidence="2">IBT 19713</strain>
    </source>
</reference>
<dbReference type="InterPro" id="IPR029058">
    <property type="entry name" value="AB_hydrolase_fold"/>
</dbReference>
<name>A0A9W9TNM0_9EURO</name>
<comment type="caution">
    <text evidence="2">The sequence shown here is derived from an EMBL/GenBank/DDBJ whole genome shotgun (WGS) entry which is preliminary data.</text>
</comment>
<evidence type="ECO:0000313" key="2">
    <source>
        <dbReference type="EMBL" id="KAJ5233181.1"/>
    </source>
</evidence>
<evidence type="ECO:0000313" key="3">
    <source>
        <dbReference type="Proteomes" id="UP001150941"/>
    </source>
</evidence>
<dbReference type="Gene3D" id="3.40.50.1820">
    <property type="entry name" value="alpha/beta hydrolase"/>
    <property type="match status" value="1"/>
</dbReference>
<evidence type="ECO:0000259" key="1">
    <source>
        <dbReference type="Pfam" id="PF00975"/>
    </source>
</evidence>
<gene>
    <name evidence="2" type="ORF">N7468_006137</name>
</gene>